<comment type="caution">
    <text evidence="2">The sequence shown here is derived from an EMBL/GenBank/DDBJ whole genome shotgun (WGS) entry which is preliminary data.</text>
</comment>
<evidence type="ECO:0000313" key="3">
    <source>
        <dbReference type="Proteomes" id="UP001597260"/>
    </source>
</evidence>
<evidence type="ECO:0008006" key="4">
    <source>
        <dbReference type="Google" id="ProtNLM"/>
    </source>
</evidence>
<dbReference type="EMBL" id="JBHTMP010000081">
    <property type="protein sequence ID" value="MFD1325488.1"/>
    <property type="molecule type" value="Genomic_DNA"/>
</dbReference>
<keyword evidence="1" id="KW-0812">Transmembrane</keyword>
<evidence type="ECO:0000313" key="2">
    <source>
        <dbReference type="EMBL" id="MFD1325488.1"/>
    </source>
</evidence>
<gene>
    <name evidence="2" type="ORF">ACFQ4H_30830</name>
</gene>
<organism evidence="2 3">
    <name type="scientific">Micromonospora sonneratiae</name>
    <dbReference type="NCBI Taxonomy" id="1184706"/>
    <lineage>
        <taxon>Bacteria</taxon>
        <taxon>Bacillati</taxon>
        <taxon>Actinomycetota</taxon>
        <taxon>Actinomycetes</taxon>
        <taxon>Micromonosporales</taxon>
        <taxon>Micromonosporaceae</taxon>
        <taxon>Micromonospora</taxon>
    </lineage>
</organism>
<proteinExistence type="predicted"/>
<feature type="transmembrane region" description="Helical" evidence="1">
    <location>
        <begin position="49"/>
        <end position="69"/>
    </location>
</feature>
<keyword evidence="1" id="KW-0472">Membrane</keyword>
<evidence type="ECO:0000256" key="1">
    <source>
        <dbReference type="SAM" id="Phobius"/>
    </source>
</evidence>
<protein>
    <recommendedName>
        <fullName evidence="4">PEP-CTERM protein-sorting domain-containing protein</fullName>
    </recommendedName>
</protein>
<dbReference type="RefSeq" id="WP_377577920.1">
    <property type="nucleotide sequence ID" value="NZ_JBHTMP010000081.1"/>
</dbReference>
<sequence length="71" mass="7631">MTGRAEALVQDALLRLLLPLWQVVIGVLVLLAVVVSVQRLARRGHSRMTTIMLMTAAAIVGLAVFGLLVQP</sequence>
<name>A0ABW3YLN8_9ACTN</name>
<keyword evidence="1" id="KW-1133">Transmembrane helix</keyword>
<feature type="transmembrane region" description="Helical" evidence="1">
    <location>
        <begin position="20"/>
        <end position="37"/>
    </location>
</feature>
<accession>A0ABW3YLN8</accession>
<reference evidence="3" key="1">
    <citation type="journal article" date="2019" name="Int. J. Syst. Evol. Microbiol.">
        <title>The Global Catalogue of Microorganisms (GCM) 10K type strain sequencing project: providing services to taxonomists for standard genome sequencing and annotation.</title>
        <authorList>
            <consortium name="The Broad Institute Genomics Platform"/>
            <consortium name="The Broad Institute Genome Sequencing Center for Infectious Disease"/>
            <person name="Wu L."/>
            <person name="Ma J."/>
        </authorList>
    </citation>
    <scope>NUCLEOTIDE SEQUENCE [LARGE SCALE GENOMIC DNA]</scope>
    <source>
        <strain evidence="3">JCM 31037</strain>
    </source>
</reference>
<keyword evidence="3" id="KW-1185">Reference proteome</keyword>
<dbReference type="Proteomes" id="UP001597260">
    <property type="component" value="Unassembled WGS sequence"/>
</dbReference>